<dbReference type="EMBL" id="LAZR01066673">
    <property type="protein sequence ID" value="KKK53107.1"/>
    <property type="molecule type" value="Genomic_DNA"/>
</dbReference>
<name>A0A0F8W8G0_9ZZZZ</name>
<feature type="non-terminal residue" evidence="1">
    <location>
        <position position="1"/>
    </location>
</feature>
<sequence>SFLCGQQNWDEWWNEWWTAASTEQRQSVQNSYETNKPYDKGLTLGSFNPIESSGGMFLVRSEEKSGGLYAQRAYNAAKRENKRKRLNIPLSETWKYPFITNDNPTKLEIDVALQRLIMNRNFDDEHARAHLDELLKQYNGNWRKVWQAWNGQKEGQASQVRVGISFLARKFKYNR</sequence>
<evidence type="ECO:0000313" key="1">
    <source>
        <dbReference type="EMBL" id="KKK53107.1"/>
    </source>
</evidence>
<comment type="caution">
    <text evidence="1">The sequence shown here is derived from an EMBL/GenBank/DDBJ whole genome shotgun (WGS) entry which is preliminary data.</text>
</comment>
<protein>
    <submittedName>
        <fullName evidence="1">Uncharacterized protein</fullName>
    </submittedName>
</protein>
<proteinExistence type="predicted"/>
<organism evidence="1">
    <name type="scientific">marine sediment metagenome</name>
    <dbReference type="NCBI Taxonomy" id="412755"/>
    <lineage>
        <taxon>unclassified sequences</taxon>
        <taxon>metagenomes</taxon>
        <taxon>ecological metagenomes</taxon>
    </lineage>
</organism>
<gene>
    <name evidence="1" type="ORF">LCGC14_3098100</name>
</gene>
<reference evidence="1" key="1">
    <citation type="journal article" date="2015" name="Nature">
        <title>Complex archaea that bridge the gap between prokaryotes and eukaryotes.</title>
        <authorList>
            <person name="Spang A."/>
            <person name="Saw J.H."/>
            <person name="Jorgensen S.L."/>
            <person name="Zaremba-Niedzwiedzka K."/>
            <person name="Martijn J."/>
            <person name="Lind A.E."/>
            <person name="van Eijk R."/>
            <person name="Schleper C."/>
            <person name="Guy L."/>
            <person name="Ettema T.J."/>
        </authorList>
    </citation>
    <scope>NUCLEOTIDE SEQUENCE</scope>
</reference>
<dbReference type="AlphaFoldDB" id="A0A0F8W8G0"/>
<accession>A0A0F8W8G0</accession>